<evidence type="ECO:0000313" key="4">
    <source>
        <dbReference type="EMBL" id="POS71164.1"/>
    </source>
</evidence>
<keyword evidence="2" id="KW-0472">Membrane</keyword>
<feature type="region of interest" description="Disordered" evidence="1">
    <location>
        <begin position="398"/>
        <end position="469"/>
    </location>
</feature>
<feature type="compositionally biased region" description="Polar residues" evidence="1">
    <location>
        <begin position="264"/>
        <end position="276"/>
    </location>
</feature>
<gene>
    <name evidence="4" type="ORF">DHEL01_v210438</name>
</gene>
<keyword evidence="2" id="KW-0812">Transmembrane</keyword>
<keyword evidence="5" id="KW-1185">Reference proteome</keyword>
<feature type="transmembrane region" description="Helical" evidence="2">
    <location>
        <begin position="164"/>
        <end position="185"/>
    </location>
</feature>
<reference evidence="4" key="1">
    <citation type="submission" date="2017-09" db="EMBL/GenBank/DDBJ databases">
        <title>Polyketide synthases of a Diaporthe helianthi virulent isolate.</title>
        <authorList>
            <person name="Baroncelli R."/>
        </authorList>
    </citation>
    <scope>NUCLEOTIDE SEQUENCE [LARGE SCALE GENOMIC DNA]</scope>
    <source>
        <strain evidence="4">7/96</strain>
    </source>
</reference>
<dbReference type="OrthoDB" id="5226514at2759"/>
<proteinExistence type="predicted"/>
<evidence type="ECO:0000256" key="2">
    <source>
        <dbReference type="SAM" id="Phobius"/>
    </source>
</evidence>
<feature type="signal peptide" evidence="3">
    <location>
        <begin position="1"/>
        <end position="20"/>
    </location>
</feature>
<sequence>MLPSALSWATFASLVLGVSCANDFVTDTSNSRSLPTQFGAGTRKTIYWTNRTGFIAGIYVTGNGQSDDSADYNWVLAPNCPEESDSPCTAHDNTGSAPFYVNETAIPLGSGYRLRLLWTNSKTYEDVDDDSEVVDSSEFSVVPAESIPEPPSDTGHGLGPAEQAGISIAVIVVVVFLLLVVWLRWRRVKKRRERRERIMSGAEQDKEQGGWYERWTAGKPTKQADETWTASNLPTEPSPTVSPFAAAAAAAGTGAAIATRKVSKTSGGVEQQQQQPYIDDKAEMPAGADGANRHEIDSVGTSAARNKTELDGTSAPQGGPAIAELPADPVSGQTSSRTVSSATTFEYNPTPSYALLPPTSPRPEAGQVSPVSEGVGTYNSLAGPVSPVTPIARKPVGGTVGATPMQEQQQQQQQHGVAGGYDLLTPDAADEAPRRGNSEILRKEKSRIWKMLGGGSTKGRLNPSGGSNV</sequence>
<keyword evidence="3" id="KW-0732">Signal</keyword>
<evidence type="ECO:0000256" key="3">
    <source>
        <dbReference type="SAM" id="SignalP"/>
    </source>
</evidence>
<dbReference type="AlphaFoldDB" id="A0A2P5HLN5"/>
<name>A0A2P5HLN5_DIAHE</name>
<feature type="compositionally biased region" description="Polar residues" evidence="1">
    <location>
        <begin position="331"/>
        <end position="345"/>
    </location>
</feature>
<feature type="region of interest" description="Disordered" evidence="1">
    <location>
        <begin position="263"/>
        <end position="294"/>
    </location>
</feature>
<keyword evidence="2" id="KW-1133">Transmembrane helix</keyword>
<comment type="caution">
    <text evidence="4">The sequence shown here is derived from an EMBL/GenBank/DDBJ whole genome shotgun (WGS) entry which is preliminary data.</text>
</comment>
<feature type="chain" id="PRO_5015184332" evidence="3">
    <location>
        <begin position="21"/>
        <end position="469"/>
    </location>
</feature>
<protein>
    <submittedName>
        <fullName evidence="4">Uncharacterized protein</fullName>
    </submittedName>
</protein>
<dbReference type="InParanoid" id="A0A2P5HLN5"/>
<accession>A0A2P5HLN5</accession>
<feature type="region of interest" description="Disordered" evidence="1">
    <location>
        <begin position="308"/>
        <end position="345"/>
    </location>
</feature>
<evidence type="ECO:0000256" key="1">
    <source>
        <dbReference type="SAM" id="MobiDB-lite"/>
    </source>
</evidence>
<dbReference type="Proteomes" id="UP000094444">
    <property type="component" value="Unassembled WGS sequence"/>
</dbReference>
<organism evidence="4 5">
    <name type="scientific">Diaporthe helianthi</name>
    <dbReference type="NCBI Taxonomy" id="158607"/>
    <lineage>
        <taxon>Eukaryota</taxon>
        <taxon>Fungi</taxon>
        <taxon>Dikarya</taxon>
        <taxon>Ascomycota</taxon>
        <taxon>Pezizomycotina</taxon>
        <taxon>Sordariomycetes</taxon>
        <taxon>Sordariomycetidae</taxon>
        <taxon>Diaporthales</taxon>
        <taxon>Diaporthaceae</taxon>
        <taxon>Diaporthe</taxon>
    </lineage>
</organism>
<evidence type="ECO:0000313" key="5">
    <source>
        <dbReference type="Proteomes" id="UP000094444"/>
    </source>
</evidence>
<dbReference type="EMBL" id="MAVT02001352">
    <property type="protein sequence ID" value="POS71164.1"/>
    <property type="molecule type" value="Genomic_DNA"/>
</dbReference>
<feature type="compositionally biased region" description="Basic and acidic residues" evidence="1">
    <location>
        <begin position="431"/>
        <end position="447"/>
    </location>
</feature>